<comment type="cofactor">
    <cofactor evidence="6">
        <name>Mg(2+)</name>
        <dbReference type="ChEBI" id="CHEBI:18420"/>
    </cofactor>
    <cofactor evidence="6">
        <name>Mn(2+)</name>
        <dbReference type="ChEBI" id="CHEBI:29035"/>
    </cofactor>
    <text evidence="6">Probably binds two magnesium or manganese ions per subunit.</text>
</comment>
<evidence type="ECO:0000256" key="3">
    <source>
        <dbReference type="ARBA" id="ARBA00022801"/>
    </source>
</evidence>
<feature type="binding site" evidence="6">
    <location>
        <position position="39"/>
    </location>
    <ligand>
        <name>Mg(2+)</name>
        <dbReference type="ChEBI" id="CHEBI:18420"/>
        <label>1</label>
    </ligand>
</feature>
<feature type="binding site" evidence="6">
    <location>
        <position position="11"/>
    </location>
    <ligand>
        <name>Mg(2+)</name>
        <dbReference type="ChEBI" id="CHEBI:18420"/>
        <label>1</label>
    </ligand>
</feature>
<dbReference type="InterPro" id="IPR036691">
    <property type="entry name" value="Endo/exonu/phosph_ase_sf"/>
</dbReference>
<feature type="active site" description="Proton acceptor" evidence="5">
    <location>
        <position position="263"/>
    </location>
</feature>
<feature type="binding site" evidence="6">
    <location>
        <position position="263"/>
    </location>
    <ligand>
        <name>Mg(2+)</name>
        <dbReference type="ChEBI" id="CHEBI:18420"/>
        <label>1</label>
    </ligand>
</feature>
<dbReference type="InterPro" id="IPR037493">
    <property type="entry name" value="ExoIII-like"/>
</dbReference>
<dbReference type="PROSITE" id="PS51435">
    <property type="entry name" value="AP_NUCLEASE_F1_4"/>
    <property type="match status" value="1"/>
</dbReference>
<feature type="site" description="Important for catalytic activity" evidence="7">
    <location>
        <position position="233"/>
    </location>
</feature>
<dbReference type="GO" id="GO:0008311">
    <property type="term" value="F:double-stranded DNA 3'-5' DNA exonuclease activity"/>
    <property type="evidence" value="ECO:0007669"/>
    <property type="project" value="UniProtKB-EC"/>
</dbReference>
<evidence type="ECO:0000256" key="7">
    <source>
        <dbReference type="PIRSR" id="PIRSR604808-3"/>
    </source>
</evidence>
<keyword evidence="2 6" id="KW-0479">Metal-binding</keyword>
<feature type="active site" description="Proton donor/acceptor" evidence="5">
    <location>
        <position position="161"/>
    </location>
</feature>
<dbReference type="KEGG" id="ido:I598_1444"/>
<dbReference type="AlphaFoldDB" id="A0A161IKT9"/>
<accession>A0A161IKT9</accession>
<comment type="similarity">
    <text evidence="1">Belongs to the DNA repair enzymes AP/ExoA family.</text>
</comment>
<feature type="binding site" evidence="6">
    <location>
        <position position="163"/>
    </location>
    <ligand>
        <name>Mg(2+)</name>
        <dbReference type="ChEBI" id="CHEBI:18420"/>
        <label>1</label>
    </ligand>
</feature>
<evidence type="ECO:0000259" key="8">
    <source>
        <dbReference type="Pfam" id="PF03372"/>
    </source>
</evidence>
<dbReference type="PANTHER" id="PTHR43250:SF2">
    <property type="entry name" value="EXODEOXYRIBONUCLEASE III"/>
    <property type="match status" value="1"/>
</dbReference>
<dbReference type="STRING" id="1300344.I598_1444"/>
<dbReference type="GO" id="GO:0006281">
    <property type="term" value="P:DNA repair"/>
    <property type="evidence" value="ECO:0007669"/>
    <property type="project" value="InterPro"/>
</dbReference>
<feature type="site" description="Interaction with DNA substrate" evidence="7">
    <location>
        <position position="263"/>
    </location>
</feature>
<feature type="binding site" evidence="6">
    <location>
        <position position="262"/>
    </location>
    <ligand>
        <name>Mg(2+)</name>
        <dbReference type="ChEBI" id="CHEBI:18420"/>
        <label>1</label>
    </ligand>
</feature>
<dbReference type="PATRIC" id="fig|1300344.3.peg.1449"/>
<dbReference type="Pfam" id="PF03372">
    <property type="entry name" value="Exo_endo_phos"/>
    <property type="match status" value="1"/>
</dbReference>
<evidence type="ECO:0000313" key="10">
    <source>
        <dbReference type="Proteomes" id="UP000076794"/>
    </source>
</evidence>
<dbReference type="InterPro" id="IPR004808">
    <property type="entry name" value="AP_endonuc_1"/>
</dbReference>
<gene>
    <name evidence="9" type="primary">exoA</name>
    <name evidence="9" type="ORF">I598_1444</name>
</gene>
<feature type="binding site" evidence="6">
    <location>
        <position position="161"/>
    </location>
    <ligand>
        <name>Mg(2+)</name>
        <dbReference type="ChEBI" id="CHEBI:18420"/>
        <label>1</label>
    </ligand>
</feature>
<dbReference type="InterPro" id="IPR005135">
    <property type="entry name" value="Endo/exonuclease/phosphatase"/>
</dbReference>
<dbReference type="PANTHER" id="PTHR43250">
    <property type="entry name" value="EXODEOXYRIBONUCLEASE III"/>
    <property type="match status" value="1"/>
</dbReference>
<feature type="site" description="Transition state stabilizer" evidence="7">
    <location>
        <position position="163"/>
    </location>
</feature>
<keyword evidence="4 6" id="KW-0460">Magnesium</keyword>
<protein>
    <submittedName>
        <fullName evidence="9">Exodeoxyribonuclease</fullName>
        <ecNumber evidence="9">3.1.11.2</ecNumber>
    </submittedName>
</protein>
<feature type="active site" evidence="5">
    <location>
        <position position="118"/>
    </location>
</feature>
<sequence>MSGVLTVATANVNGIRAAVRRGMDTWTAHRAPDVLLLQEVRAPDEVVAAQFDGWHVAHLPCAIKGRAGVAVVSRLPITASRAGLPGADGTEPDVDTGRWLEADLALPDGGRLTVVSAYLHSGSAKPGQEHTMAAKYAHLDKVSARLDELVRDDAPVVVAGDVNIAHREVDIANWKGNVKNAGFLPTERAYVDRWLDAGWTDLGRAHGGEGPGPYTWWTWRGQAFDNDKGWRIDYQLANPVLADRAVKVEVDRAATYEARWSDHAPLLATYDL</sequence>
<dbReference type="EMBL" id="CP014209">
    <property type="protein sequence ID" value="ANC31000.1"/>
    <property type="molecule type" value="Genomic_DNA"/>
</dbReference>
<evidence type="ECO:0000256" key="1">
    <source>
        <dbReference type="ARBA" id="ARBA00007092"/>
    </source>
</evidence>
<dbReference type="Proteomes" id="UP000076794">
    <property type="component" value="Chromosome"/>
</dbReference>
<dbReference type="GO" id="GO:0046872">
    <property type="term" value="F:metal ion binding"/>
    <property type="evidence" value="ECO:0007669"/>
    <property type="project" value="UniProtKB-KW"/>
</dbReference>
<feature type="domain" description="Endonuclease/exonuclease/phosphatase" evidence="8">
    <location>
        <begin position="8"/>
        <end position="263"/>
    </location>
</feature>
<name>A0A161IKT9_9MICO</name>
<evidence type="ECO:0000256" key="4">
    <source>
        <dbReference type="ARBA" id="ARBA00022842"/>
    </source>
</evidence>
<dbReference type="EC" id="3.1.11.2" evidence="9"/>
<dbReference type="SUPFAM" id="SSF56219">
    <property type="entry name" value="DNase I-like"/>
    <property type="match status" value="1"/>
</dbReference>
<organism evidence="9 10">
    <name type="scientific">Isoptericola dokdonensis DS-3</name>
    <dbReference type="NCBI Taxonomy" id="1300344"/>
    <lineage>
        <taxon>Bacteria</taxon>
        <taxon>Bacillati</taxon>
        <taxon>Actinomycetota</taxon>
        <taxon>Actinomycetes</taxon>
        <taxon>Micrococcales</taxon>
        <taxon>Promicromonosporaceae</taxon>
        <taxon>Isoptericola</taxon>
    </lineage>
</organism>
<proteinExistence type="inferred from homology"/>
<dbReference type="NCBIfam" id="TIGR00633">
    <property type="entry name" value="xth"/>
    <property type="match status" value="1"/>
</dbReference>
<evidence type="ECO:0000313" key="9">
    <source>
        <dbReference type="EMBL" id="ANC31000.1"/>
    </source>
</evidence>
<evidence type="ECO:0000256" key="2">
    <source>
        <dbReference type="ARBA" id="ARBA00022723"/>
    </source>
</evidence>
<evidence type="ECO:0000256" key="5">
    <source>
        <dbReference type="PIRSR" id="PIRSR604808-1"/>
    </source>
</evidence>
<keyword evidence="6" id="KW-0464">Manganese</keyword>
<keyword evidence="10" id="KW-1185">Reference proteome</keyword>
<dbReference type="Gene3D" id="3.60.10.10">
    <property type="entry name" value="Endonuclease/exonuclease/phosphatase"/>
    <property type="match status" value="1"/>
</dbReference>
<reference evidence="9 10" key="1">
    <citation type="submission" date="2016-01" db="EMBL/GenBank/DDBJ databases">
        <title>Complete genome sequence of a soil Actinobacterium, Isoptericola dokdonensis DS-3.</title>
        <authorList>
            <person name="Kwon S.-K."/>
            <person name="Kim J.F."/>
        </authorList>
    </citation>
    <scope>NUCLEOTIDE SEQUENCE [LARGE SCALE GENOMIC DNA]</scope>
    <source>
        <strain evidence="9 10">DS-3</strain>
    </source>
</reference>
<evidence type="ECO:0000256" key="6">
    <source>
        <dbReference type="PIRSR" id="PIRSR604808-2"/>
    </source>
</evidence>
<keyword evidence="3 9" id="KW-0378">Hydrolase</keyword>